<sequence length="275" mass="31867">MKNLILTVLLLSLSILAESQERRLVWSDEFNYEGVPDSTKWGFELGDGCPHVCGWGNNELQYYIDSPNNVRVADGRLIIEAHAVEGKPYKYTSSKVVSTGKGDWQYGYIEIRAKLPHGKGTWPAIWMLPTLERSLDWPMDGEIDIMEHVGYNQGMVYGTIHTKKYNHRIGTQKSDSIYIKSLHKDFHTYAIDWGPEYISWFVDGEKYYTIENDGEGKEAWPFDQQFHIIFNLAVGGDWGGKYGIDEKIWPQRLEIDYIRVYEANYATQKKLINHR</sequence>
<name>A0A937KC99_9BACT</name>
<dbReference type="RefSeq" id="WP_202854283.1">
    <property type="nucleotide sequence ID" value="NZ_JAEUGD010000001.1"/>
</dbReference>
<dbReference type="InterPro" id="IPR000757">
    <property type="entry name" value="Beta-glucanase-like"/>
</dbReference>
<reference evidence="4" key="1">
    <citation type="submission" date="2021-01" db="EMBL/GenBank/DDBJ databases">
        <title>Fulvivirga kasyanovii gen. nov., sp nov., a novel member of the phylum Bacteroidetes isolated from seawater in a mussel farm.</title>
        <authorList>
            <person name="Zhao L.-H."/>
            <person name="Wang Z.-J."/>
        </authorList>
    </citation>
    <scope>NUCLEOTIDE SEQUENCE</scope>
    <source>
        <strain evidence="4">29W222</strain>
    </source>
</reference>
<dbReference type="SUPFAM" id="SSF49899">
    <property type="entry name" value="Concanavalin A-like lectins/glucanases"/>
    <property type="match status" value="1"/>
</dbReference>
<gene>
    <name evidence="4" type="ORF">JMN32_00360</name>
</gene>
<evidence type="ECO:0000259" key="3">
    <source>
        <dbReference type="PROSITE" id="PS51762"/>
    </source>
</evidence>
<keyword evidence="5" id="KW-1185">Reference proteome</keyword>
<keyword evidence="4" id="KW-0378">Hydrolase</keyword>
<dbReference type="Pfam" id="PF00722">
    <property type="entry name" value="Glyco_hydro_16"/>
    <property type="match status" value="1"/>
</dbReference>
<dbReference type="CDD" id="cd08023">
    <property type="entry name" value="GH16_laminarinase_like"/>
    <property type="match status" value="1"/>
</dbReference>
<dbReference type="Proteomes" id="UP000614216">
    <property type="component" value="Unassembled WGS sequence"/>
</dbReference>
<dbReference type="PANTHER" id="PTHR10963:SF55">
    <property type="entry name" value="GLYCOSIDE HYDROLASE FAMILY 16 PROTEIN"/>
    <property type="match status" value="1"/>
</dbReference>
<accession>A0A937KC99</accession>
<evidence type="ECO:0000256" key="2">
    <source>
        <dbReference type="SAM" id="SignalP"/>
    </source>
</evidence>
<dbReference type="InterPro" id="IPR050546">
    <property type="entry name" value="Glycosyl_Hydrlase_16"/>
</dbReference>
<feature type="signal peptide" evidence="2">
    <location>
        <begin position="1"/>
        <end position="17"/>
    </location>
</feature>
<evidence type="ECO:0000313" key="4">
    <source>
        <dbReference type="EMBL" id="MBL6444740.1"/>
    </source>
</evidence>
<dbReference type="EMBL" id="JAEUGD010000001">
    <property type="protein sequence ID" value="MBL6444740.1"/>
    <property type="molecule type" value="Genomic_DNA"/>
</dbReference>
<dbReference type="PROSITE" id="PS51762">
    <property type="entry name" value="GH16_2"/>
    <property type="match status" value="1"/>
</dbReference>
<dbReference type="GO" id="GO:0005975">
    <property type="term" value="P:carbohydrate metabolic process"/>
    <property type="evidence" value="ECO:0007669"/>
    <property type="project" value="InterPro"/>
</dbReference>
<comment type="similarity">
    <text evidence="1">Belongs to the glycosyl hydrolase 16 family.</text>
</comment>
<dbReference type="InterPro" id="IPR013320">
    <property type="entry name" value="ConA-like_dom_sf"/>
</dbReference>
<comment type="caution">
    <text evidence="4">The sequence shown here is derived from an EMBL/GenBank/DDBJ whole genome shotgun (WGS) entry which is preliminary data.</text>
</comment>
<organism evidence="4 5">
    <name type="scientific">Fulvivirga marina</name>
    <dbReference type="NCBI Taxonomy" id="2494733"/>
    <lineage>
        <taxon>Bacteria</taxon>
        <taxon>Pseudomonadati</taxon>
        <taxon>Bacteroidota</taxon>
        <taxon>Cytophagia</taxon>
        <taxon>Cytophagales</taxon>
        <taxon>Fulvivirgaceae</taxon>
        <taxon>Fulvivirga</taxon>
    </lineage>
</organism>
<dbReference type="GO" id="GO:0004553">
    <property type="term" value="F:hydrolase activity, hydrolyzing O-glycosyl compounds"/>
    <property type="evidence" value="ECO:0007669"/>
    <property type="project" value="InterPro"/>
</dbReference>
<dbReference type="Gene3D" id="2.60.120.200">
    <property type="match status" value="1"/>
</dbReference>
<proteinExistence type="inferred from homology"/>
<dbReference type="AlphaFoldDB" id="A0A937KC99"/>
<keyword evidence="2" id="KW-0732">Signal</keyword>
<feature type="chain" id="PRO_5037887371" evidence="2">
    <location>
        <begin position="18"/>
        <end position="275"/>
    </location>
</feature>
<evidence type="ECO:0000313" key="5">
    <source>
        <dbReference type="Proteomes" id="UP000614216"/>
    </source>
</evidence>
<evidence type="ECO:0000256" key="1">
    <source>
        <dbReference type="ARBA" id="ARBA00006865"/>
    </source>
</evidence>
<protein>
    <submittedName>
        <fullName evidence="4">Glycoside hydrolase family 16 protein</fullName>
    </submittedName>
</protein>
<feature type="domain" description="GH16" evidence="3">
    <location>
        <begin position="1"/>
        <end position="266"/>
    </location>
</feature>
<dbReference type="PANTHER" id="PTHR10963">
    <property type="entry name" value="GLYCOSYL HYDROLASE-RELATED"/>
    <property type="match status" value="1"/>
</dbReference>